<sequence>MTDPFCVGGGRRVPGSSRSGPGKDGSRNEVRLPVLHEPPKLGLPVVRAGQTVPSQAALCFDLESPAGDRTEGKKKGRPKAENQALRDIPLSLMNQWKDEFKAHSRVKCPNAGCWLEFPSIYGLKYHYQRCQGGAISERLTFPCPFCEAAFTSKTQLEKHRIWNHMDRPLPAPKPGPVSRPVTVSRPVGVSKPIGVSKPVTISKPIGISKPVTVSRPVPVSKPVTVSRPVPVTKPVTISRPVPVTKAVPVTRPIPVNKPIPVTKSVPIAKPVTVNKPVPVTKPVTINKSVPMTKLVTVTKPVPVAKPVTVSRPIVVSKPVTVSRPIAISRHTPPCKVVLLTKSENKAPRAAGRSSGKKRTADGLDACPIPPKHARPENGEYGPATPEQSSAFQLSTDPSSSPLSLGSRPSGGKEVPRAPGPGSPPEEGAERIKHRRKQKTPKKFTGEQPSISGTFGLKGLAKAEDKARIHRAKKQEGPGPEDTRKKGPAPTSAVNKEVPAPMTHQASGGPEEQWQRAIHERGEAVCPTCNVVTRKTLVGLKKHMEVCQKLQDALKCQHCRKQFKSKAGLNYHTMAEHSTKPSDAEASEGNEQEERERLRKVLKQMGRLRCPQEGCGAAFSSLMGYQYHQRRCGKPPCEVETPSFPCTHCGKPYRSKAGHDYHVRSEHTAPVSSHSLGARSSGPCPVGSLFPPGGLVCRGNESVMGACAPSLLSPVFSVWHMPCGSPAHPASPPQPPEEPSDKAPEAEDPLGVERTPSGRIRRTSAQVAVFHLQEIAEDELARDWTKRRMKDDLVPETARLNYTRPGLPVLNPELLEAWKNEVKEKGHVNCPNDVSWAVWAGVGALGLRTEGPGLALGGDFHGDHLVGKYCCLLCPKEFSSESGVKYHILKTHAENWFRTSADPPPRHKGVNSPVPRKEKSPASGKKRGRKPKERPSEEPAPGTPPRQDDWPPAGRDKGARGSTGRKVGAGKAPEK</sequence>
<name>A0ACB9UQU7_9CETA</name>
<proteinExistence type="predicted"/>
<reference evidence="1" key="1">
    <citation type="submission" date="2022-03" db="EMBL/GenBank/DDBJ databases">
        <title>Genomic analyses of argali, domestic sheep and their hybrids provide insights into chromosomal evolution, heterosis and genetic basis of agronomic traits.</title>
        <authorList>
            <person name="Li M."/>
        </authorList>
    </citation>
    <scope>NUCLEOTIDE SEQUENCE</scope>
    <source>
        <strain evidence="1">F1 hybrid</strain>
    </source>
</reference>
<protein>
    <submittedName>
        <fullName evidence="1">Uncharacterized protein</fullName>
    </submittedName>
</protein>
<gene>
    <name evidence="1" type="ORF">MJG53_020899</name>
</gene>
<accession>A0ACB9UQU7</accession>
<organism evidence="1 2">
    <name type="scientific">Ovis ammon polii x Ovis aries</name>
    <dbReference type="NCBI Taxonomy" id="2918886"/>
    <lineage>
        <taxon>Eukaryota</taxon>
        <taxon>Metazoa</taxon>
        <taxon>Chordata</taxon>
        <taxon>Craniata</taxon>
        <taxon>Vertebrata</taxon>
        <taxon>Euteleostomi</taxon>
        <taxon>Mammalia</taxon>
        <taxon>Eutheria</taxon>
        <taxon>Laurasiatheria</taxon>
        <taxon>Artiodactyla</taxon>
        <taxon>Ruminantia</taxon>
        <taxon>Pecora</taxon>
        <taxon>Bovidae</taxon>
        <taxon>Caprinae</taxon>
        <taxon>Ovis</taxon>
    </lineage>
</organism>
<comment type="caution">
    <text evidence="1">The sequence shown here is derived from an EMBL/GenBank/DDBJ whole genome shotgun (WGS) entry which is preliminary data.</text>
</comment>
<evidence type="ECO:0000313" key="2">
    <source>
        <dbReference type="Proteomes" id="UP001057279"/>
    </source>
</evidence>
<keyword evidence="2" id="KW-1185">Reference proteome</keyword>
<dbReference type="EMBL" id="CM043038">
    <property type="protein sequence ID" value="KAI4575962.1"/>
    <property type="molecule type" value="Genomic_DNA"/>
</dbReference>
<dbReference type="Proteomes" id="UP001057279">
    <property type="component" value="Linkage Group LG13"/>
</dbReference>
<evidence type="ECO:0000313" key="1">
    <source>
        <dbReference type="EMBL" id="KAI4575962.1"/>
    </source>
</evidence>